<dbReference type="Pfam" id="PF14398">
    <property type="entry name" value="ATPgrasp_YheCD"/>
    <property type="match status" value="1"/>
</dbReference>
<name>A0ABY5S4P6_9BACL</name>
<dbReference type="EMBL" id="CP091430">
    <property type="protein sequence ID" value="UVI28649.1"/>
    <property type="molecule type" value="Genomic_DNA"/>
</dbReference>
<keyword evidence="2" id="KW-1185">Reference proteome</keyword>
<gene>
    <name evidence="1" type="ORF">L1F29_24845</name>
</gene>
<sequence>MERRFVGILVNSSVYKGIPSGRPRHEEIRFYEEAGRLYGLTPCFFRLQDIRLQHRTVNAYVKTYGGYIRQQLAIPEVIHNRAIYTRTGPNKRMKELAQSGIQVFNGRNRYGKLHIHNLLMEDELLRPHIPGTAAVTPDSLKEMMSLYDSLILKPDNSSIGRGVMKLDRSGAGWQLAYRSRGLWRKLRFADRIPSFLQRKLSREKYIVQQRLPLATYNGCPFDLRVSVQRSHTGDWTMTGIAVKVAAKNAFITNVAQGGTVYRLEEILRQYPALRAEQVRDDIERFCLHAARHLSGHLAHLADVGFDIGLTNSGYPLFVECNGRDLRYSFQKGNMPEAWKATYTNPIGFARFLMDGNVPPG</sequence>
<dbReference type="Gene3D" id="3.30.470.20">
    <property type="entry name" value="ATP-grasp fold, B domain"/>
    <property type="match status" value="1"/>
</dbReference>
<dbReference type="Proteomes" id="UP001057877">
    <property type="component" value="Chromosome"/>
</dbReference>
<organism evidence="1 2">
    <name type="scientific">Paenibacillus spongiae</name>
    <dbReference type="NCBI Taxonomy" id="2909671"/>
    <lineage>
        <taxon>Bacteria</taxon>
        <taxon>Bacillati</taxon>
        <taxon>Bacillota</taxon>
        <taxon>Bacilli</taxon>
        <taxon>Bacillales</taxon>
        <taxon>Paenibacillaceae</taxon>
        <taxon>Paenibacillus</taxon>
    </lineage>
</organism>
<proteinExistence type="predicted"/>
<dbReference type="InterPro" id="IPR026838">
    <property type="entry name" value="YheC/D"/>
</dbReference>
<protein>
    <submittedName>
        <fullName evidence="1">YheC/YheD family protein</fullName>
    </submittedName>
</protein>
<evidence type="ECO:0000313" key="2">
    <source>
        <dbReference type="Proteomes" id="UP001057877"/>
    </source>
</evidence>
<reference evidence="1" key="1">
    <citation type="submission" date="2022-01" db="EMBL/GenBank/DDBJ databases">
        <title>Paenibacillus spongiae sp. nov., isolated from marine sponge.</title>
        <authorList>
            <person name="Li Z."/>
            <person name="Zhang M."/>
        </authorList>
    </citation>
    <scope>NUCLEOTIDE SEQUENCE</scope>
    <source>
        <strain evidence="1">PHS-Z3</strain>
    </source>
</reference>
<accession>A0ABY5S4P6</accession>
<dbReference type="RefSeq" id="WP_258384737.1">
    <property type="nucleotide sequence ID" value="NZ_CP091430.1"/>
</dbReference>
<dbReference type="SUPFAM" id="SSF56059">
    <property type="entry name" value="Glutathione synthetase ATP-binding domain-like"/>
    <property type="match status" value="1"/>
</dbReference>
<evidence type="ECO:0000313" key="1">
    <source>
        <dbReference type="EMBL" id="UVI28649.1"/>
    </source>
</evidence>